<dbReference type="Gene3D" id="3.40.50.620">
    <property type="entry name" value="HUPs"/>
    <property type="match status" value="1"/>
</dbReference>
<reference evidence="1 2" key="1">
    <citation type="submission" date="2017-11" db="EMBL/GenBank/DDBJ databases">
        <title>Reclassification of Bisgaard taxon 5 as Caviibacterium pharyngocola gen. nov., sp. nov.</title>
        <authorList>
            <person name="Christensen H."/>
        </authorList>
    </citation>
    <scope>NUCLEOTIDE SEQUENCE [LARGE SCALE GENOMIC DNA]</scope>
    <source>
        <strain evidence="1 2">7_3</strain>
    </source>
</reference>
<protein>
    <submittedName>
        <fullName evidence="1">Phosphoadenosine phosphosulfate reductase</fullName>
    </submittedName>
</protein>
<dbReference type="SUPFAM" id="SSF52402">
    <property type="entry name" value="Adenine nucleotide alpha hydrolases-like"/>
    <property type="match status" value="1"/>
</dbReference>
<dbReference type="RefSeq" id="WP_100296946.1">
    <property type="nucleotide sequence ID" value="NZ_PHGZ01000015.1"/>
</dbReference>
<dbReference type="AlphaFoldDB" id="A0A2M8RUX6"/>
<comment type="caution">
    <text evidence="1">The sequence shown here is derived from an EMBL/GenBank/DDBJ whole genome shotgun (WGS) entry which is preliminary data.</text>
</comment>
<dbReference type="Proteomes" id="UP000230282">
    <property type="component" value="Unassembled WGS sequence"/>
</dbReference>
<gene>
    <name evidence="1" type="ORF">CVP04_07740</name>
</gene>
<name>A0A2M8RUX6_9PAST</name>
<evidence type="ECO:0000313" key="2">
    <source>
        <dbReference type="Proteomes" id="UP000230282"/>
    </source>
</evidence>
<keyword evidence="2" id="KW-1185">Reference proteome</keyword>
<organism evidence="1 2">
    <name type="scientific">Caviibacterium pharyngocola</name>
    <dbReference type="NCBI Taxonomy" id="28159"/>
    <lineage>
        <taxon>Bacteria</taxon>
        <taxon>Pseudomonadati</taxon>
        <taxon>Pseudomonadota</taxon>
        <taxon>Gammaproteobacteria</taxon>
        <taxon>Pasteurellales</taxon>
        <taxon>Pasteurellaceae</taxon>
        <taxon>Caviibacterium</taxon>
    </lineage>
</organism>
<dbReference type="EMBL" id="PHGZ01000015">
    <property type="protein sequence ID" value="PJG82687.1"/>
    <property type="molecule type" value="Genomic_DNA"/>
</dbReference>
<evidence type="ECO:0000313" key="1">
    <source>
        <dbReference type="EMBL" id="PJG82687.1"/>
    </source>
</evidence>
<accession>A0A2M8RUX6</accession>
<dbReference type="OrthoDB" id="9774475at2"/>
<dbReference type="InterPro" id="IPR014729">
    <property type="entry name" value="Rossmann-like_a/b/a_fold"/>
</dbReference>
<sequence length="234" mass="27256">MAALSGVETIDFVASRQKKTLLAFSCGKDAVAAWLAIRDKFEEVIPYYLYLVPHLEFVDESIDYYERFFGVKITQLPHTSVPRLLNNFVVQPPQNCKVIEDAAFPEFDYLDVQKVMCDKFDLPSNTLVADGVRAADSPMRRIAINKHGSISFNQLKYHPVWDWKKADLIECFRKHKVKLAQDYKIFGRSFDGIDLRFLYLIKQHFPKDYQKILELYPMADLEIFRWECANGKRG</sequence>
<proteinExistence type="predicted"/>